<dbReference type="HOGENOM" id="CLU_2635045_0_0_5"/>
<reference evidence="2 3" key="1">
    <citation type="journal article" date="2011" name="J. Bacteriol.">
        <title>Complete genome sequence of Polymorphum gilvum SL003B-26A1T, a crude oil-degrading bacterium from oil-polluted saline soil.</title>
        <authorList>
            <person name="Li S.G."/>
            <person name="Tang Y.Q."/>
            <person name="Nie Y."/>
            <person name="Cai M."/>
            <person name="Wu X.L."/>
        </authorList>
    </citation>
    <scope>NUCLEOTIDE SEQUENCE [LARGE SCALE GENOMIC DNA]</scope>
    <source>
        <strain evidence="3">LMG 25793 / CGMCC 1.9160 / SL003B-26A1</strain>
    </source>
</reference>
<dbReference type="RefSeq" id="WP_013653186.1">
    <property type="nucleotide sequence ID" value="NC_015259.1"/>
</dbReference>
<sequence>MIDKRFRCQVKPLRRLAEIPIRPADRWSPAVVVAVVMVVVVVVVVMKLGYAVVIGAFWQGPAAETNSSFEGSPIAET</sequence>
<evidence type="ECO:0000256" key="1">
    <source>
        <dbReference type="SAM" id="Phobius"/>
    </source>
</evidence>
<evidence type="ECO:0000313" key="2">
    <source>
        <dbReference type="EMBL" id="ADZ70873.1"/>
    </source>
</evidence>
<dbReference type="Proteomes" id="UP000008130">
    <property type="component" value="Chromosome"/>
</dbReference>
<keyword evidence="1" id="KW-1133">Transmembrane helix</keyword>
<feature type="transmembrane region" description="Helical" evidence="1">
    <location>
        <begin position="30"/>
        <end position="58"/>
    </location>
</feature>
<proteinExistence type="predicted"/>
<dbReference type="KEGG" id="pgv:SL003B_2448"/>
<keyword evidence="1" id="KW-0812">Transmembrane</keyword>
<protein>
    <submittedName>
        <fullName evidence="2">Uncharacterized protein</fullName>
    </submittedName>
</protein>
<accession>F2J2F8</accession>
<dbReference type="EMBL" id="CP002568">
    <property type="protein sequence ID" value="ADZ70873.1"/>
    <property type="molecule type" value="Genomic_DNA"/>
</dbReference>
<keyword evidence="3" id="KW-1185">Reference proteome</keyword>
<organism evidence="2 3">
    <name type="scientific">Polymorphum gilvum (strain LMG 25793 / CGMCC 1.9160 / SL003B-26A1)</name>
    <dbReference type="NCBI Taxonomy" id="991905"/>
    <lineage>
        <taxon>Bacteria</taxon>
        <taxon>Pseudomonadati</taxon>
        <taxon>Pseudomonadota</taxon>
        <taxon>Alphaproteobacteria</taxon>
        <taxon>Rhodobacterales</taxon>
        <taxon>Paracoccaceae</taxon>
        <taxon>Polymorphum</taxon>
    </lineage>
</organism>
<name>F2J2F8_POLGS</name>
<dbReference type="AlphaFoldDB" id="F2J2F8"/>
<keyword evidence="1" id="KW-0472">Membrane</keyword>
<gene>
    <name evidence="2" type="ordered locus">SL003B_2448</name>
</gene>
<evidence type="ECO:0000313" key="3">
    <source>
        <dbReference type="Proteomes" id="UP000008130"/>
    </source>
</evidence>